<gene>
    <name evidence="1" type="ORF">NDI54_06725</name>
</gene>
<sequence>MTTKENIWQEWTGEYVETKNPIPLFETDDDLNAHFKNYGKDDRRILKRSEEMEALVREEGRKVINDWSTSDDTYDGLIYLMYWLEGDDVVPLYVGKAGKYGRDGEALSANLKGLRGRSTGKFARWGDGHAYHIGDLSAIIFDHDKNQKQKYQKWANQLFNENRELHRPTYFWAKAWQKDDVGLYHDFEVPLEQLEYQIIGLISDLYPETLLNDEGA</sequence>
<proteinExistence type="predicted"/>
<dbReference type="EMBL" id="JAMQOM010000002">
    <property type="protein sequence ID" value="MDS0221039.1"/>
    <property type="molecule type" value="Genomic_DNA"/>
</dbReference>
<evidence type="ECO:0000313" key="2">
    <source>
        <dbReference type="Proteomes" id="UP001253439"/>
    </source>
</evidence>
<accession>A0AAE4EX15</accession>
<evidence type="ECO:0000313" key="1">
    <source>
        <dbReference type="EMBL" id="MDS0221039.1"/>
    </source>
</evidence>
<dbReference type="RefSeq" id="WP_310895701.1">
    <property type="nucleotide sequence ID" value="NZ_JAMQOM010000002.1"/>
</dbReference>
<organism evidence="1 2">
    <name type="scientific">Haloarcula terrestris</name>
    <dbReference type="NCBI Taxonomy" id="2950533"/>
    <lineage>
        <taxon>Archaea</taxon>
        <taxon>Methanobacteriati</taxon>
        <taxon>Methanobacteriota</taxon>
        <taxon>Stenosarchaea group</taxon>
        <taxon>Halobacteria</taxon>
        <taxon>Halobacteriales</taxon>
        <taxon>Haloarculaceae</taxon>
        <taxon>Haloarcula</taxon>
    </lineage>
</organism>
<reference evidence="1 2" key="1">
    <citation type="submission" date="2022-06" db="EMBL/GenBank/DDBJ databases">
        <title>Haloarcula sp. a new haloarchaeum isolate from saline soil.</title>
        <authorList>
            <person name="Strakova D."/>
            <person name="Galisteo C."/>
            <person name="Sanchez-Porro C."/>
            <person name="Ventosa A."/>
        </authorList>
    </citation>
    <scope>NUCLEOTIDE SEQUENCE [LARGE SCALE GENOMIC DNA]</scope>
    <source>
        <strain evidence="1 2">S1AR25-5A</strain>
    </source>
</reference>
<dbReference type="AlphaFoldDB" id="A0AAE4EX15"/>
<keyword evidence="2" id="KW-1185">Reference proteome</keyword>
<dbReference type="Proteomes" id="UP001253439">
    <property type="component" value="Unassembled WGS sequence"/>
</dbReference>
<name>A0AAE4EX15_9EURY</name>
<protein>
    <submittedName>
        <fullName evidence="1">Uncharacterized protein</fullName>
    </submittedName>
</protein>
<comment type="caution">
    <text evidence="1">The sequence shown here is derived from an EMBL/GenBank/DDBJ whole genome shotgun (WGS) entry which is preliminary data.</text>
</comment>